<reference evidence="1 2" key="1">
    <citation type="journal article" date="2016" name="PLoS ONE">
        <title>Genomic Characterization of the Novel Aeromonas hydrophila Phage Ahp1 Suggests the Derivation of a New Subgroup from phiKMV-Like Family.</title>
        <authorList>
            <person name="Wang J.B."/>
            <person name="Lin N.T."/>
            <person name="Tseng Y.H."/>
            <person name="Weng S.F."/>
        </authorList>
    </citation>
    <scope>NUCLEOTIDE SEQUENCE [LARGE SCALE GENOMIC DNA]</scope>
</reference>
<organism evidence="1 2">
    <name type="scientific">Aeromonas phage Ahp1</name>
    <dbReference type="NCBI Taxonomy" id="1747286"/>
    <lineage>
        <taxon>Viruses</taxon>
        <taxon>Duplodnaviria</taxon>
        <taxon>Heunggongvirae</taxon>
        <taxon>Uroviricota</taxon>
        <taxon>Caudoviricetes</taxon>
        <taxon>Autographivirales</taxon>
        <taxon>Autonotataviridae</taxon>
        <taxon>Melnykvirinae</taxon>
        <taxon>Ahphunavirus</taxon>
        <taxon>Ahphunavirus Ahp1</taxon>
    </lineage>
</organism>
<evidence type="ECO:0000313" key="1">
    <source>
        <dbReference type="EMBL" id="ALP47749.1"/>
    </source>
</evidence>
<gene>
    <name evidence="1" type="ORF">Ahp1_30</name>
</gene>
<accession>A0A1S5Q8J4</accession>
<evidence type="ECO:0000313" key="2">
    <source>
        <dbReference type="Proteomes" id="UP000230040"/>
    </source>
</evidence>
<dbReference type="Proteomes" id="UP000230040">
    <property type="component" value="Segment"/>
</dbReference>
<protein>
    <submittedName>
        <fullName evidence="1">Putative host specificity protein A</fullName>
    </submittedName>
</protein>
<dbReference type="EMBL" id="KT949345">
    <property type="protein sequence ID" value="ALP47749.1"/>
    <property type="molecule type" value="Genomic_DNA"/>
</dbReference>
<sequence length="119" mass="13709">MFRAYHPEAHSTLPESIFVNQALRSVVGTNRQEAYMFDISSDRQEPVMAIIMAAEPDIHRGNVAVPLVCYIHPDYRTVPAVVRALASYQLHIGRSLNCRWLMRMKHINDNARLITYKEL</sequence>
<name>A0A1S5Q8J4_9CAUD</name>
<keyword evidence="2" id="KW-1185">Reference proteome</keyword>
<proteinExistence type="predicted"/>